<dbReference type="GO" id="GO:0070328">
    <property type="term" value="P:triglyceride homeostasis"/>
    <property type="evidence" value="ECO:0007669"/>
    <property type="project" value="InterPro"/>
</dbReference>
<evidence type="ECO:0000313" key="2">
    <source>
        <dbReference type="EMBL" id="KAJ3598732.1"/>
    </source>
</evidence>
<organism evidence="2 3">
    <name type="scientific">Muraenolepis orangiensis</name>
    <name type="common">Patagonian moray cod</name>
    <dbReference type="NCBI Taxonomy" id="630683"/>
    <lineage>
        <taxon>Eukaryota</taxon>
        <taxon>Metazoa</taxon>
        <taxon>Chordata</taxon>
        <taxon>Craniata</taxon>
        <taxon>Vertebrata</taxon>
        <taxon>Euteleostomi</taxon>
        <taxon>Actinopterygii</taxon>
        <taxon>Neopterygii</taxon>
        <taxon>Teleostei</taxon>
        <taxon>Neoteleostei</taxon>
        <taxon>Acanthomorphata</taxon>
        <taxon>Zeiogadaria</taxon>
        <taxon>Gadariae</taxon>
        <taxon>Gadiformes</taxon>
        <taxon>Muraenolepidoidei</taxon>
        <taxon>Muraenolepididae</taxon>
        <taxon>Muraenolepis</taxon>
    </lineage>
</organism>
<comment type="caution">
    <text evidence="2">The sequence shown here is derived from an EMBL/GenBank/DDBJ whole genome shotgun (WGS) entry which is preliminary data.</text>
</comment>
<feature type="signal peptide" evidence="1">
    <location>
        <begin position="1"/>
        <end position="25"/>
    </location>
</feature>
<protein>
    <submittedName>
        <fullName evidence="2">Uncharacterized protein</fullName>
    </submittedName>
</protein>
<gene>
    <name evidence="2" type="ORF">NHX12_000675</name>
</gene>
<keyword evidence="3" id="KW-1185">Reference proteome</keyword>
<dbReference type="GO" id="GO:0019216">
    <property type="term" value="P:regulation of lipid metabolic process"/>
    <property type="evidence" value="ECO:0007669"/>
    <property type="project" value="InterPro"/>
</dbReference>
<name>A0A9Q0E165_9TELE</name>
<evidence type="ECO:0000256" key="1">
    <source>
        <dbReference type="SAM" id="SignalP"/>
    </source>
</evidence>
<proteinExistence type="predicted"/>
<dbReference type="OrthoDB" id="8951891at2759"/>
<dbReference type="PANTHER" id="PTHR21463">
    <property type="entry name" value="ANGIOPOIETIN-LIKE PROTEIN 8"/>
    <property type="match status" value="1"/>
</dbReference>
<dbReference type="PANTHER" id="PTHR21463:SF0">
    <property type="entry name" value="ANGIOPOIETIN-LIKE PROTEIN 8"/>
    <property type="match status" value="1"/>
</dbReference>
<dbReference type="EMBL" id="JANIIK010000104">
    <property type="protein sequence ID" value="KAJ3598732.1"/>
    <property type="molecule type" value="Genomic_DNA"/>
</dbReference>
<accession>A0A9Q0E165</accession>
<dbReference type="AlphaFoldDB" id="A0A9Q0E165"/>
<dbReference type="Proteomes" id="UP001148018">
    <property type="component" value="Unassembled WGS sequence"/>
</dbReference>
<evidence type="ECO:0000313" key="3">
    <source>
        <dbReference type="Proteomes" id="UP001148018"/>
    </source>
</evidence>
<reference evidence="2" key="1">
    <citation type="submission" date="2022-07" db="EMBL/GenBank/DDBJ databases">
        <title>Chromosome-level genome of Muraenolepis orangiensis.</title>
        <authorList>
            <person name="Kim J."/>
        </authorList>
    </citation>
    <scope>NUCLEOTIDE SEQUENCE</scope>
    <source>
        <strain evidence="2">KU_S4_2022</strain>
        <tissue evidence="2">Muscle</tissue>
    </source>
</reference>
<dbReference type="InterPro" id="IPR026614">
    <property type="entry name" value="ANGPTL8"/>
</dbReference>
<feature type="chain" id="PRO_5040171580" evidence="1">
    <location>
        <begin position="26"/>
        <end position="191"/>
    </location>
</feature>
<sequence length="191" mass="21737">MKPSRGPWWWSLLCLSVALRSGSHAVPIRKGETAAAMKAEVDVVAFGVIQLIDTLGQVNQTLEARMEAVGRSLAAHDRRLRLLGEEAGRAAEAQRHAKEALRQLQVQMARVQAQGRGTRDRLARVQQEDQELWTRVARVERYLDPTLPAHIKQLKEKATEHSNILRMLQLFTKYQRESLQDQNRQLSELSD</sequence>
<keyword evidence="1" id="KW-0732">Signal</keyword>